<dbReference type="EMBL" id="VLTJ01000008">
    <property type="protein sequence ID" value="TSH97689.1"/>
    <property type="molecule type" value="Genomic_DNA"/>
</dbReference>
<comment type="caution">
    <text evidence="2">The sequence shown here is derived from an EMBL/GenBank/DDBJ whole genome shotgun (WGS) entry which is preliminary data.</text>
</comment>
<dbReference type="RefSeq" id="WP_143947214.1">
    <property type="nucleotide sequence ID" value="NZ_BAABMB010000004.1"/>
</dbReference>
<keyword evidence="3" id="KW-1185">Reference proteome</keyword>
<dbReference type="Pfam" id="PF01850">
    <property type="entry name" value="PIN"/>
    <property type="match status" value="1"/>
</dbReference>
<accession>A0A556AXM3</accession>
<dbReference type="InterPro" id="IPR029060">
    <property type="entry name" value="PIN-like_dom_sf"/>
</dbReference>
<dbReference type="AlphaFoldDB" id="A0A556AXM3"/>
<dbReference type="Proteomes" id="UP000318405">
    <property type="component" value="Unassembled WGS sequence"/>
</dbReference>
<proteinExistence type="predicted"/>
<gene>
    <name evidence="2" type="ORF">FOZ76_05915</name>
</gene>
<evidence type="ECO:0000259" key="1">
    <source>
        <dbReference type="Pfam" id="PF01850"/>
    </source>
</evidence>
<sequence>MSAPERKAVLRDAGALQRAFIDSNILVHTDATDAPAKRDCALALIEQHMYTRTGVISTQVLQEYYAVATRKLGVVPELAQRKAALFARLDVVQVDLQLILAAIDLLRLHRLSFWDALIVQAGRVGGCPVLLSEDLHDGGRLRDIRVVNPFST</sequence>
<dbReference type="SUPFAM" id="SSF88723">
    <property type="entry name" value="PIN domain-like"/>
    <property type="match status" value="1"/>
</dbReference>
<name>A0A556AXM3_9BURK</name>
<dbReference type="InterPro" id="IPR002716">
    <property type="entry name" value="PIN_dom"/>
</dbReference>
<evidence type="ECO:0000313" key="3">
    <source>
        <dbReference type="Proteomes" id="UP000318405"/>
    </source>
</evidence>
<dbReference type="CDD" id="cd18692">
    <property type="entry name" value="PIN_VapC-like"/>
    <property type="match status" value="1"/>
</dbReference>
<feature type="domain" description="PIN" evidence="1">
    <location>
        <begin position="20"/>
        <end position="134"/>
    </location>
</feature>
<evidence type="ECO:0000313" key="2">
    <source>
        <dbReference type="EMBL" id="TSH97689.1"/>
    </source>
</evidence>
<dbReference type="OrthoDB" id="9792015at2"/>
<dbReference type="Gene3D" id="3.40.50.1010">
    <property type="entry name" value="5'-nuclease"/>
    <property type="match status" value="1"/>
</dbReference>
<organism evidence="2 3">
    <name type="scientific">Verticiella sediminum</name>
    <dbReference type="NCBI Taxonomy" id="1247510"/>
    <lineage>
        <taxon>Bacteria</taxon>
        <taxon>Pseudomonadati</taxon>
        <taxon>Pseudomonadota</taxon>
        <taxon>Betaproteobacteria</taxon>
        <taxon>Burkholderiales</taxon>
        <taxon>Alcaligenaceae</taxon>
        <taxon>Verticiella</taxon>
    </lineage>
</organism>
<protein>
    <submittedName>
        <fullName evidence="2">PIN domain-containing protein</fullName>
    </submittedName>
</protein>
<reference evidence="2 3" key="1">
    <citation type="submission" date="2019-07" db="EMBL/GenBank/DDBJ databases">
        <title>Qingshengfaniella alkalisoli gen. nov., sp. nov., isolated from saline soil.</title>
        <authorList>
            <person name="Xu L."/>
            <person name="Huang X.-X."/>
            <person name="Sun J.-Q."/>
        </authorList>
    </citation>
    <scope>NUCLEOTIDE SEQUENCE [LARGE SCALE GENOMIC DNA]</scope>
    <source>
        <strain evidence="2 3">DSM 27279</strain>
    </source>
</reference>